<dbReference type="Proteomes" id="UP000246005">
    <property type="component" value="Unassembled WGS sequence"/>
</dbReference>
<organism evidence="1 2">
    <name type="scientific">Lentzea atacamensis</name>
    <dbReference type="NCBI Taxonomy" id="531938"/>
    <lineage>
        <taxon>Bacteria</taxon>
        <taxon>Bacillati</taxon>
        <taxon>Actinomycetota</taxon>
        <taxon>Actinomycetes</taxon>
        <taxon>Pseudonocardiales</taxon>
        <taxon>Pseudonocardiaceae</taxon>
        <taxon>Lentzea</taxon>
    </lineage>
</organism>
<accession>A0A316HMF8</accession>
<dbReference type="GO" id="GO:0009253">
    <property type="term" value="P:peptidoglycan catabolic process"/>
    <property type="evidence" value="ECO:0007669"/>
    <property type="project" value="InterPro"/>
</dbReference>
<evidence type="ECO:0008006" key="3">
    <source>
        <dbReference type="Google" id="ProtNLM"/>
    </source>
</evidence>
<proteinExistence type="predicted"/>
<dbReference type="EMBL" id="QGHB01000016">
    <property type="protein sequence ID" value="PWK81743.1"/>
    <property type="molecule type" value="Genomic_DNA"/>
</dbReference>
<gene>
    <name evidence="1" type="ORF">C8D88_116155</name>
</gene>
<comment type="caution">
    <text evidence="1">The sequence shown here is derived from an EMBL/GenBank/DDBJ whole genome shotgun (WGS) entry which is preliminary data.</text>
</comment>
<reference evidence="1 2" key="1">
    <citation type="submission" date="2018-05" db="EMBL/GenBank/DDBJ databases">
        <title>Genomic Encyclopedia of Type Strains, Phase IV (KMG-IV): sequencing the most valuable type-strain genomes for metagenomic binning, comparative biology and taxonomic classification.</title>
        <authorList>
            <person name="Goeker M."/>
        </authorList>
    </citation>
    <scope>NUCLEOTIDE SEQUENCE [LARGE SCALE GENOMIC DNA]</scope>
    <source>
        <strain evidence="1 2">DSM 45480</strain>
    </source>
</reference>
<dbReference type="RefSeq" id="WP_109641213.1">
    <property type="nucleotide sequence ID" value="NZ_QGHB01000016.1"/>
</dbReference>
<protein>
    <recommendedName>
        <fullName evidence="3">N-acetylmuramoyl-L-alanine amidase</fullName>
    </recommendedName>
</protein>
<name>A0A316HMF8_9PSEU</name>
<dbReference type="SUPFAM" id="SSF55846">
    <property type="entry name" value="N-acetylmuramoyl-L-alanine amidase-like"/>
    <property type="match status" value="1"/>
</dbReference>
<sequence>MSVDLTLKVVQVFREFAVPVTFEPGWERRGNGLTSAYKGGILHHTGTASASYSNPSPTTRILRDGRSDLPGPLCNFQGCFDGRVHVIAAHPANHAGASGGYNTAPLPVTRLFNPQVMGFEADYPGATPMSPELRKAALVYAVAMWRVFGSIQTLRAHAETSVEGKWDPGYASGRTVDMNAFRSEAVQLTAALPRKLLSYLEDPMRVPASMDTTAYTLAVPGSRAHKLVIAAHDKPVWIGSIFNWAAPNADGTPRGTGGNPKGTAAFPPGGKIDVNCPRSFDIPAGTLRCAFEYSCASDFSVTLDPQ</sequence>
<dbReference type="InterPro" id="IPR036505">
    <property type="entry name" value="Amidase/PGRP_sf"/>
</dbReference>
<dbReference type="GO" id="GO:0008745">
    <property type="term" value="F:N-acetylmuramoyl-L-alanine amidase activity"/>
    <property type="evidence" value="ECO:0007669"/>
    <property type="project" value="InterPro"/>
</dbReference>
<dbReference type="AlphaFoldDB" id="A0A316HMF8"/>
<evidence type="ECO:0000313" key="1">
    <source>
        <dbReference type="EMBL" id="PWK81743.1"/>
    </source>
</evidence>
<evidence type="ECO:0000313" key="2">
    <source>
        <dbReference type="Proteomes" id="UP000246005"/>
    </source>
</evidence>